<gene>
    <name evidence="8" type="ORF">GCM10010528_14610</name>
</gene>
<feature type="domain" description="ComEC/Rec2-related protein" evidence="7">
    <location>
        <begin position="222"/>
        <end position="481"/>
    </location>
</feature>
<evidence type="ECO:0000256" key="2">
    <source>
        <dbReference type="ARBA" id="ARBA00022475"/>
    </source>
</evidence>
<evidence type="ECO:0000256" key="3">
    <source>
        <dbReference type="ARBA" id="ARBA00022692"/>
    </source>
</evidence>
<accession>A0ABP6L7H9</accession>
<feature type="transmembrane region" description="Helical" evidence="6">
    <location>
        <begin position="371"/>
        <end position="393"/>
    </location>
</feature>
<feature type="transmembrane region" description="Helical" evidence="6">
    <location>
        <begin position="464"/>
        <end position="485"/>
    </location>
</feature>
<organism evidence="8 9">
    <name type="scientific">Gordonia defluvii</name>
    <dbReference type="NCBI Taxonomy" id="283718"/>
    <lineage>
        <taxon>Bacteria</taxon>
        <taxon>Bacillati</taxon>
        <taxon>Actinomycetota</taxon>
        <taxon>Actinomycetes</taxon>
        <taxon>Mycobacteriales</taxon>
        <taxon>Gordoniaceae</taxon>
        <taxon>Gordonia</taxon>
    </lineage>
</organism>
<dbReference type="PANTHER" id="PTHR30619">
    <property type="entry name" value="DNA INTERNALIZATION/COMPETENCE PROTEIN COMEC/REC2"/>
    <property type="match status" value="1"/>
</dbReference>
<dbReference type="InterPro" id="IPR004477">
    <property type="entry name" value="ComEC_N"/>
</dbReference>
<feature type="transmembrane region" description="Helical" evidence="6">
    <location>
        <begin position="274"/>
        <end position="297"/>
    </location>
</feature>
<comment type="subcellular location">
    <subcellularLocation>
        <location evidence="1">Cell membrane</location>
        <topology evidence="1">Multi-pass membrane protein</topology>
    </subcellularLocation>
</comment>
<name>A0ABP6L7H9_9ACTN</name>
<evidence type="ECO:0000313" key="9">
    <source>
        <dbReference type="Proteomes" id="UP001501035"/>
    </source>
</evidence>
<feature type="transmembrane region" description="Helical" evidence="6">
    <location>
        <begin position="399"/>
        <end position="427"/>
    </location>
</feature>
<dbReference type="NCBIfam" id="TIGR00360">
    <property type="entry name" value="ComEC_N-term"/>
    <property type="match status" value="1"/>
</dbReference>
<evidence type="ECO:0000259" key="7">
    <source>
        <dbReference type="Pfam" id="PF03772"/>
    </source>
</evidence>
<evidence type="ECO:0000256" key="6">
    <source>
        <dbReference type="SAM" id="Phobius"/>
    </source>
</evidence>
<dbReference type="InterPro" id="IPR052159">
    <property type="entry name" value="Competence_DNA_uptake"/>
</dbReference>
<keyword evidence="9" id="KW-1185">Reference proteome</keyword>
<protein>
    <submittedName>
        <fullName evidence="8">ComEC/Rec2 family competence protein</fullName>
    </submittedName>
</protein>
<dbReference type="EMBL" id="BAAAVS010000021">
    <property type="protein sequence ID" value="GAA3034863.1"/>
    <property type="molecule type" value="Genomic_DNA"/>
</dbReference>
<dbReference type="Pfam" id="PF03772">
    <property type="entry name" value="Competence"/>
    <property type="match status" value="1"/>
</dbReference>
<comment type="caution">
    <text evidence="8">The sequence shown here is derived from an EMBL/GenBank/DDBJ whole genome shotgun (WGS) entry which is preliminary data.</text>
</comment>
<keyword evidence="3 6" id="KW-0812">Transmembrane</keyword>
<dbReference type="PANTHER" id="PTHR30619:SF7">
    <property type="entry name" value="BETA-LACTAMASE DOMAIN PROTEIN"/>
    <property type="match status" value="1"/>
</dbReference>
<sequence>MPALDLRLAIPALGCWSITGVGLLCPRGVLVAVVLTMMVLSLAGALAGAMVGGVAGIGAPVVLATTGLTFGVGVALLIRADRVDAHPLRQLDGGTAAVVLRATEDPRVSTANPDVVWLRAQVHSVDDRPVPAASVIVFAPRQGGDQARWLDLGVGQPVRALVVVRVPDGRGLVVARLTARGPPAVVGAAPAYLRVSESVRVRFREVCAHTVGHREAGLLPGLVVGDTSMGEATVDEQFRRAGLTHLLAVSGANFALIVGAAVLLIGVAGGSIPLTVGAGLAATISFAVLVQLSPSVIRAAIMGGVGLLAMAASRGRSALPALAAAVVLGLLVWPELAVDLGFAMSVVATAALIVWSPPVRDRLIGLGLPRGPADAVAMATVAYVVTAPLVAAISGQVSLSAILANLAVAPAVPVATLLGAAAMLLAAPDVRALTALARVLVTACEPALRWILVVARVLGGGWAAIPTAPGWLLGIGVAVLVGRTLRRRRRVGSRRPDGGLARLEP</sequence>
<feature type="transmembrane region" description="Helical" evidence="6">
    <location>
        <begin position="318"/>
        <end position="334"/>
    </location>
</feature>
<keyword evidence="2" id="KW-1003">Cell membrane</keyword>
<evidence type="ECO:0000256" key="5">
    <source>
        <dbReference type="ARBA" id="ARBA00023136"/>
    </source>
</evidence>
<feature type="transmembrane region" description="Helical" evidence="6">
    <location>
        <begin position="29"/>
        <end position="51"/>
    </location>
</feature>
<keyword evidence="4 6" id="KW-1133">Transmembrane helix</keyword>
<evidence type="ECO:0000256" key="1">
    <source>
        <dbReference type="ARBA" id="ARBA00004651"/>
    </source>
</evidence>
<keyword evidence="5 6" id="KW-0472">Membrane</keyword>
<evidence type="ECO:0000256" key="4">
    <source>
        <dbReference type="ARBA" id="ARBA00022989"/>
    </source>
</evidence>
<reference evidence="9" key="1">
    <citation type="journal article" date="2019" name="Int. J. Syst. Evol. Microbiol.">
        <title>The Global Catalogue of Microorganisms (GCM) 10K type strain sequencing project: providing services to taxonomists for standard genome sequencing and annotation.</title>
        <authorList>
            <consortium name="The Broad Institute Genomics Platform"/>
            <consortium name="The Broad Institute Genome Sequencing Center for Infectious Disease"/>
            <person name="Wu L."/>
            <person name="Ma J."/>
        </authorList>
    </citation>
    <scope>NUCLEOTIDE SEQUENCE [LARGE SCALE GENOMIC DNA]</scope>
    <source>
        <strain evidence="9">JCM 14234</strain>
    </source>
</reference>
<feature type="transmembrane region" description="Helical" evidence="6">
    <location>
        <begin position="246"/>
        <end position="268"/>
    </location>
</feature>
<evidence type="ECO:0000313" key="8">
    <source>
        <dbReference type="EMBL" id="GAA3034863.1"/>
    </source>
</evidence>
<feature type="transmembrane region" description="Helical" evidence="6">
    <location>
        <begin position="57"/>
        <end position="78"/>
    </location>
</feature>
<dbReference type="RefSeq" id="WP_290706998.1">
    <property type="nucleotide sequence ID" value="NZ_BAAAVS010000021.1"/>
</dbReference>
<proteinExistence type="predicted"/>
<dbReference type="Proteomes" id="UP001501035">
    <property type="component" value="Unassembled WGS sequence"/>
</dbReference>